<dbReference type="Gene3D" id="3.40.50.1950">
    <property type="entry name" value="Flavin prenyltransferase-like"/>
    <property type="match status" value="1"/>
</dbReference>
<accession>A0A0A9YBY8</accession>
<dbReference type="GO" id="GO:0015937">
    <property type="term" value="P:coenzyme A biosynthetic process"/>
    <property type="evidence" value="ECO:0007669"/>
    <property type="project" value="UniProtKB-KW"/>
</dbReference>
<name>A0A0A9YBY8_LYGHE</name>
<feature type="domain" description="Flavoprotein" evidence="3">
    <location>
        <begin position="1"/>
        <end position="104"/>
    </location>
</feature>
<dbReference type="SUPFAM" id="SSF52507">
    <property type="entry name" value="Homo-oligomeric flavin-containing Cys decarboxylases, HFCD"/>
    <property type="match status" value="1"/>
</dbReference>
<evidence type="ECO:0000256" key="1">
    <source>
        <dbReference type="ARBA" id="ARBA00022993"/>
    </source>
</evidence>
<dbReference type="GO" id="GO:0071513">
    <property type="term" value="C:phosphopantothenoylcysteine decarboxylase complex"/>
    <property type="evidence" value="ECO:0007669"/>
    <property type="project" value="TreeGrafter"/>
</dbReference>
<reference evidence="4" key="2">
    <citation type="submission" date="2014-07" db="EMBL/GenBank/DDBJ databases">
        <authorList>
            <person name="Hull J."/>
        </authorList>
    </citation>
    <scope>NUCLEOTIDE SEQUENCE</scope>
</reference>
<dbReference type="GO" id="GO:0004633">
    <property type="term" value="F:phosphopantothenoylcysteine decarboxylase activity"/>
    <property type="evidence" value="ECO:0007669"/>
    <property type="project" value="TreeGrafter"/>
</dbReference>
<evidence type="ECO:0000313" key="4">
    <source>
        <dbReference type="EMBL" id="JAG29684.1"/>
    </source>
</evidence>
<dbReference type="InterPro" id="IPR036551">
    <property type="entry name" value="Flavin_trans-like"/>
</dbReference>
<keyword evidence="1" id="KW-0173">Coenzyme A biosynthesis</keyword>
<dbReference type="PANTHER" id="PTHR14359">
    <property type="entry name" value="HOMO-OLIGOMERIC FLAVIN CONTAINING CYS DECARBOXYLASE FAMILY"/>
    <property type="match status" value="1"/>
</dbReference>
<evidence type="ECO:0000256" key="2">
    <source>
        <dbReference type="ARBA" id="ARBA00038350"/>
    </source>
</evidence>
<proteinExistence type="inferred from homology"/>
<protein>
    <submittedName>
        <fullName evidence="4">Coenzyme A biosynthesis bifunctional protein CoaBC</fullName>
    </submittedName>
</protein>
<dbReference type="InterPro" id="IPR003382">
    <property type="entry name" value="Flavoprotein"/>
</dbReference>
<dbReference type="Pfam" id="PF02441">
    <property type="entry name" value="Flavoprotein"/>
    <property type="match status" value="1"/>
</dbReference>
<sequence>MNHIELARWPNYIIIAPASANIISQLACGSADNLITCICLATKLPIILVPAMNQVMWNNQIVQNNLNKLLQLPNYTSIGPDIGIQACGDIGPGRMLSIQSIFNYINTLS</sequence>
<comment type="similarity">
    <text evidence="2">Belongs to the HFCD (homooligomeric flavin containing Cys decarboxylase) superfamily.</text>
</comment>
<dbReference type="GO" id="GO:0010181">
    <property type="term" value="F:FMN binding"/>
    <property type="evidence" value="ECO:0007669"/>
    <property type="project" value="TreeGrafter"/>
</dbReference>
<dbReference type="EMBL" id="GBHO01013920">
    <property type="protein sequence ID" value="JAG29684.1"/>
    <property type="molecule type" value="Transcribed_RNA"/>
</dbReference>
<organism evidence="4">
    <name type="scientific">Lygus hesperus</name>
    <name type="common">Western plant bug</name>
    <dbReference type="NCBI Taxonomy" id="30085"/>
    <lineage>
        <taxon>Eukaryota</taxon>
        <taxon>Metazoa</taxon>
        <taxon>Ecdysozoa</taxon>
        <taxon>Arthropoda</taxon>
        <taxon>Hexapoda</taxon>
        <taxon>Insecta</taxon>
        <taxon>Pterygota</taxon>
        <taxon>Neoptera</taxon>
        <taxon>Paraneoptera</taxon>
        <taxon>Hemiptera</taxon>
        <taxon>Heteroptera</taxon>
        <taxon>Panheteroptera</taxon>
        <taxon>Cimicomorpha</taxon>
        <taxon>Miridae</taxon>
        <taxon>Mirini</taxon>
        <taxon>Lygus</taxon>
    </lineage>
</organism>
<reference evidence="4" key="1">
    <citation type="journal article" date="2014" name="PLoS ONE">
        <title>Transcriptome-Based Identification of ABC Transporters in the Western Tarnished Plant Bug Lygus hesperus.</title>
        <authorList>
            <person name="Hull J.J."/>
            <person name="Chaney K."/>
            <person name="Geib S.M."/>
            <person name="Fabrick J.A."/>
            <person name="Brent C.S."/>
            <person name="Walsh D."/>
            <person name="Lavine L.C."/>
        </authorList>
    </citation>
    <scope>NUCLEOTIDE SEQUENCE</scope>
</reference>
<evidence type="ECO:0000259" key="3">
    <source>
        <dbReference type="Pfam" id="PF02441"/>
    </source>
</evidence>
<gene>
    <name evidence="4" type="primary">coaBC_0</name>
    <name evidence="4" type="ORF">CM83_102877</name>
</gene>
<dbReference type="PANTHER" id="PTHR14359:SF6">
    <property type="entry name" value="PHOSPHOPANTOTHENOYLCYSTEINE DECARBOXYLASE"/>
    <property type="match status" value="1"/>
</dbReference>
<dbReference type="AlphaFoldDB" id="A0A0A9YBY8"/>